<dbReference type="EMBL" id="BDSP01000101">
    <property type="protein sequence ID" value="GAX16100.1"/>
    <property type="molecule type" value="Genomic_DNA"/>
</dbReference>
<evidence type="ECO:0000313" key="2">
    <source>
        <dbReference type="EMBL" id="GAX16100.1"/>
    </source>
</evidence>
<dbReference type="OrthoDB" id="120976at2759"/>
<dbReference type="InParanoid" id="A0A1Z5JPZ5"/>
<sequence>MEETNESDNVLKRIPEEELTARQRKFIEAGTAQCFTHYELRRDLNRLDEIDWEKYCKIAIWRKNDTVTFTNIEIHTSWRSYQKCVLFYIKDANYSWNGAIFGETDYAVAETATVFWSMKQENDATSFLCIFDNPSEDGIRCRFDFAALRPEQLAQILDSNPTRALTLSTGEWTPEQSAILASRPYPFTLKLHARFDFTDSGTEFVNALEKRHSSFGSLRIDFIAPEWGAPMNHYNLDRLLKLDIFESLGIPDLGRTCVLLPFAAKVKALHCTIRANHVAPDDFKALSIVASDLSVEFIIEEDDEWDELLLSFFGRVSELGHFERLSIGTNYWFRHHLSSEMLEHVTQALIRAIDANPKLSCLDLSTFKELDSDSAIHFENIFRSMGEHEGICTIAVNAFRVDFFWLERQLWRNRNIVVLDSLGNIFSNGSTIDNLYVLNQFYCGSKHLVNESSSERLSLTSSALLKSASNSFQRTALLLADHTDVLCEWIQDLDVDAVGAALASDPVLGDSGRSAPSKRKLQDQDYSLAKKASRDE</sequence>
<reference evidence="2 3" key="1">
    <citation type="journal article" date="2015" name="Plant Cell">
        <title>Oil accumulation by the oleaginous diatom Fistulifera solaris as revealed by the genome and transcriptome.</title>
        <authorList>
            <person name="Tanaka T."/>
            <person name="Maeda Y."/>
            <person name="Veluchamy A."/>
            <person name="Tanaka M."/>
            <person name="Abida H."/>
            <person name="Marechal E."/>
            <person name="Bowler C."/>
            <person name="Muto M."/>
            <person name="Sunaga Y."/>
            <person name="Tanaka M."/>
            <person name="Yoshino T."/>
            <person name="Taniguchi T."/>
            <person name="Fukuda Y."/>
            <person name="Nemoto M."/>
            <person name="Matsumoto M."/>
            <person name="Wong P.S."/>
            <person name="Aburatani S."/>
            <person name="Fujibuchi W."/>
        </authorList>
    </citation>
    <scope>NUCLEOTIDE SEQUENCE [LARGE SCALE GENOMIC DNA]</scope>
    <source>
        <strain evidence="2 3">JPCC DA0580</strain>
    </source>
</reference>
<gene>
    <name evidence="2" type="ORF">FisN_20Hu223</name>
</gene>
<dbReference type="AlphaFoldDB" id="A0A1Z5JPZ5"/>
<organism evidence="2 3">
    <name type="scientific">Fistulifera solaris</name>
    <name type="common">Oleaginous diatom</name>
    <dbReference type="NCBI Taxonomy" id="1519565"/>
    <lineage>
        <taxon>Eukaryota</taxon>
        <taxon>Sar</taxon>
        <taxon>Stramenopiles</taxon>
        <taxon>Ochrophyta</taxon>
        <taxon>Bacillariophyta</taxon>
        <taxon>Bacillariophyceae</taxon>
        <taxon>Bacillariophycidae</taxon>
        <taxon>Naviculales</taxon>
        <taxon>Naviculaceae</taxon>
        <taxon>Fistulifera</taxon>
    </lineage>
</organism>
<evidence type="ECO:0000256" key="1">
    <source>
        <dbReference type="SAM" id="MobiDB-lite"/>
    </source>
</evidence>
<name>A0A1Z5JPZ5_FISSO</name>
<evidence type="ECO:0000313" key="3">
    <source>
        <dbReference type="Proteomes" id="UP000198406"/>
    </source>
</evidence>
<proteinExistence type="predicted"/>
<feature type="region of interest" description="Disordered" evidence="1">
    <location>
        <begin position="508"/>
        <end position="536"/>
    </location>
</feature>
<keyword evidence="3" id="KW-1185">Reference proteome</keyword>
<comment type="caution">
    <text evidence="2">The sequence shown here is derived from an EMBL/GenBank/DDBJ whole genome shotgun (WGS) entry which is preliminary data.</text>
</comment>
<accession>A0A1Z5JPZ5</accession>
<protein>
    <submittedName>
        <fullName evidence="2">Uncharacterized protein</fullName>
    </submittedName>
</protein>
<dbReference type="Proteomes" id="UP000198406">
    <property type="component" value="Unassembled WGS sequence"/>
</dbReference>